<name>K1TEC4_9ZZZZ</name>
<evidence type="ECO:0008006" key="2">
    <source>
        <dbReference type="Google" id="ProtNLM"/>
    </source>
</evidence>
<accession>K1TEC4</accession>
<protein>
    <recommendedName>
        <fullName evidence="2">Abortive phage infection protein</fullName>
    </recommendedName>
</protein>
<sequence length="85" mass="9947">TIKPELYEVGLTTGQTPFGHTVPVYDMERTICDLLRSRNSMEIQTFQGALKMYARGKDKDLRTLMRYAGMFRVEKILRQYLEVLL</sequence>
<feature type="non-terminal residue" evidence="1">
    <location>
        <position position="1"/>
    </location>
</feature>
<evidence type="ECO:0000313" key="1">
    <source>
        <dbReference type="EMBL" id="EKC71487.1"/>
    </source>
</evidence>
<organism evidence="1">
    <name type="scientific">human gut metagenome</name>
    <dbReference type="NCBI Taxonomy" id="408170"/>
    <lineage>
        <taxon>unclassified sequences</taxon>
        <taxon>metagenomes</taxon>
        <taxon>organismal metagenomes</taxon>
    </lineage>
</organism>
<comment type="caution">
    <text evidence="1">The sequence shown here is derived from an EMBL/GenBank/DDBJ whole genome shotgun (WGS) entry which is preliminary data.</text>
</comment>
<dbReference type="EMBL" id="AJWY01004757">
    <property type="protein sequence ID" value="EKC71487.1"/>
    <property type="molecule type" value="Genomic_DNA"/>
</dbReference>
<dbReference type="AlphaFoldDB" id="K1TEC4"/>
<reference evidence="1" key="1">
    <citation type="journal article" date="2013" name="Environ. Microbiol.">
        <title>Microbiota from the distal guts of lean and obese adolescents exhibit partial functional redundancy besides clear differences in community structure.</title>
        <authorList>
            <person name="Ferrer M."/>
            <person name="Ruiz A."/>
            <person name="Lanza F."/>
            <person name="Haange S.B."/>
            <person name="Oberbach A."/>
            <person name="Till H."/>
            <person name="Bargiela R."/>
            <person name="Campoy C."/>
            <person name="Segura M.T."/>
            <person name="Richter M."/>
            <person name="von Bergen M."/>
            <person name="Seifert J."/>
            <person name="Suarez A."/>
        </authorList>
    </citation>
    <scope>NUCLEOTIDE SEQUENCE</scope>
</reference>
<proteinExistence type="predicted"/>
<gene>
    <name evidence="1" type="ORF">LEA_07238</name>
</gene>